<dbReference type="PANTHER" id="PTHR11360">
    <property type="entry name" value="MONOCARBOXYLATE TRANSPORTER"/>
    <property type="match status" value="1"/>
</dbReference>
<keyword evidence="2" id="KW-0472">Membrane</keyword>
<keyword evidence="2" id="KW-0812">Transmembrane</keyword>
<feature type="transmembrane region" description="Helical" evidence="2">
    <location>
        <begin position="108"/>
        <end position="130"/>
    </location>
</feature>
<dbReference type="InterPro" id="IPR020846">
    <property type="entry name" value="MFS_dom"/>
</dbReference>
<accession>A0A232FBS1</accession>
<feature type="transmembrane region" description="Helical" evidence="2">
    <location>
        <begin position="83"/>
        <end position="102"/>
    </location>
</feature>
<dbReference type="EMBL" id="NNAY01000453">
    <property type="protein sequence ID" value="OXU28286.1"/>
    <property type="molecule type" value="Genomic_DNA"/>
</dbReference>
<dbReference type="PROSITE" id="PS50850">
    <property type="entry name" value="MFS"/>
    <property type="match status" value="1"/>
</dbReference>
<dbReference type="Gene3D" id="1.20.1250.20">
    <property type="entry name" value="MFS general substrate transporter like domains"/>
    <property type="match status" value="2"/>
</dbReference>
<dbReference type="InterPro" id="IPR011701">
    <property type="entry name" value="MFS"/>
</dbReference>
<feature type="transmembrane region" description="Helical" evidence="2">
    <location>
        <begin position="171"/>
        <end position="191"/>
    </location>
</feature>
<dbReference type="PANTHER" id="PTHR11360:SF237">
    <property type="entry name" value="MONOCARBOXYLATE TRANSPORTER 12-B-LIKE PROTEIN"/>
    <property type="match status" value="1"/>
</dbReference>
<dbReference type="STRING" id="543379.A0A232FBS1"/>
<feature type="transmembrane region" description="Helical" evidence="2">
    <location>
        <begin position="626"/>
        <end position="646"/>
    </location>
</feature>
<evidence type="ECO:0000259" key="3">
    <source>
        <dbReference type="PROSITE" id="PS50850"/>
    </source>
</evidence>
<keyword evidence="5" id="KW-1185">Reference proteome</keyword>
<feature type="transmembrane region" description="Helical" evidence="2">
    <location>
        <begin position="52"/>
        <end position="71"/>
    </location>
</feature>
<feature type="transmembrane region" description="Helical" evidence="2">
    <location>
        <begin position="551"/>
        <end position="574"/>
    </location>
</feature>
<gene>
    <name evidence="4" type="ORF">TSAR_003384</name>
</gene>
<dbReference type="GO" id="GO:0016020">
    <property type="term" value="C:membrane"/>
    <property type="evidence" value="ECO:0007669"/>
    <property type="project" value="UniProtKB-SubCell"/>
</dbReference>
<protein>
    <recommendedName>
        <fullName evidence="3">Major facilitator superfamily (MFS) profile domain-containing protein</fullName>
    </recommendedName>
</protein>
<evidence type="ECO:0000313" key="4">
    <source>
        <dbReference type="EMBL" id="OXU28286.1"/>
    </source>
</evidence>
<feature type="transmembrane region" description="Helical" evidence="2">
    <location>
        <begin position="595"/>
        <end position="620"/>
    </location>
</feature>
<feature type="transmembrane region" description="Helical" evidence="2">
    <location>
        <begin position="142"/>
        <end position="165"/>
    </location>
</feature>
<name>A0A232FBS1_9HYME</name>
<dbReference type="InterPro" id="IPR050327">
    <property type="entry name" value="Proton-linked_MCT"/>
</dbReference>
<evidence type="ECO:0000313" key="5">
    <source>
        <dbReference type="Proteomes" id="UP000215335"/>
    </source>
</evidence>
<dbReference type="OrthoDB" id="410267at2759"/>
<evidence type="ECO:0000256" key="1">
    <source>
        <dbReference type="ARBA" id="ARBA00004141"/>
    </source>
</evidence>
<sequence length="673" mass="75220">MTKVKYVAPDGGMGWVIVLAFALNNIVMIPIIQNFGMIYGSAFKRYGISATQSTLIINVNQAFGMVLGMMNGPLLHKYGYRKMAVAGSLLYSGGVILTSFGSSLNHFIITYGMITSLGMSMGMSSFSLAINTYFREKRGRAMGLAMTITGIGPIVIPYLVSFLLYEYGNERTMFILGGLSLNSLVGALLLHPIKWYAKPEKETKEDLSPTIQKDPDNDEYKKNYVTQESGSLLGGSTEKSLFDVENDKMRNRKISRTMAIYSTDFNDDNTSIYGFEMPISMQNGSLLDIRDLGTEQEDENTKNKEDKIKFQRQLSAGNDVAEFRRSSNFSEMKARKFSIGSRYGDLGLTKKVLTECPGEEREFTKTNDDYLDNKTNKSAVPAFTEIVKFSEPEVKIPGRPESLIKRLFIAINKFFDLDLLRDPIYVNIMLGMSLAIFAEFNFSTLTPFILKDMHLTDGDIAKVMSSVASTDLILRAVSPYIGEFLRKSPRMMYLFSLFLLIITRTGNYLSVQYTRIRLSCYTDYGNLWTFIEWRGICSTGSNTSGCMDGCLFAGLLMVEQFYLIVVLAFGLGVAKGVRTVYMTLVIPSHVPLEKLANASSIQSLVNGFFLMVIGPCLGMIRDLTGSYVYCIILINGVTSITIIMWLSEFGIKRILRIRKQGGGISKNLEQDIL</sequence>
<dbReference type="GO" id="GO:0008028">
    <property type="term" value="F:monocarboxylic acid transmembrane transporter activity"/>
    <property type="evidence" value="ECO:0007669"/>
    <property type="project" value="TreeGrafter"/>
</dbReference>
<evidence type="ECO:0000256" key="2">
    <source>
        <dbReference type="SAM" id="Phobius"/>
    </source>
</evidence>
<dbReference type="InterPro" id="IPR036259">
    <property type="entry name" value="MFS_trans_sf"/>
</dbReference>
<dbReference type="Proteomes" id="UP000215335">
    <property type="component" value="Unassembled WGS sequence"/>
</dbReference>
<proteinExistence type="predicted"/>
<comment type="caution">
    <text evidence="4">The sequence shown here is derived from an EMBL/GenBank/DDBJ whole genome shotgun (WGS) entry which is preliminary data.</text>
</comment>
<feature type="domain" description="Major facilitator superfamily (MFS) profile" evidence="3">
    <location>
        <begin position="1"/>
        <end position="195"/>
    </location>
</feature>
<reference evidence="4 5" key="1">
    <citation type="journal article" date="2017" name="Curr. Biol.">
        <title>The Evolution of Venom by Co-option of Single-Copy Genes.</title>
        <authorList>
            <person name="Martinson E.O."/>
            <person name="Mrinalini"/>
            <person name="Kelkar Y.D."/>
            <person name="Chang C.H."/>
            <person name="Werren J.H."/>
        </authorList>
    </citation>
    <scope>NUCLEOTIDE SEQUENCE [LARGE SCALE GENOMIC DNA]</scope>
    <source>
        <strain evidence="4 5">Alberta</strain>
        <tissue evidence="4">Whole body</tissue>
    </source>
</reference>
<dbReference type="AlphaFoldDB" id="A0A232FBS1"/>
<comment type="subcellular location">
    <subcellularLocation>
        <location evidence="1">Membrane</location>
        <topology evidence="1">Multi-pass membrane protein</topology>
    </subcellularLocation>
</comment>
<feature type="transmembrane region" description="Helical" evidence="2">
    <location>
        <begin position="491"/>
        <end position="509"/>
    </location>
</feature>
<dbReference type="Pfam" id="PF07690">
    <property type="entry name" value="MFS_1"/>
    <property type="match status" value="1"/>
</dbReference>
<feature type="transmembrane region" description="Helical" evidence="2">
    <location>
        <begin position="12"/>
        <end position="32"/>
    </location>
</feature>
<keyword evidence="2" id="KW-1133">Transmembrane helix</keyword>
<dbReference type="SUPFAM" id="SSF103473">
    <property type="entry name" value="MFS general substrate transporter"/>
    <property type="match status" value="1"/>
</dbReference>
<organism evidence="4 5">
    <name type="scientific">Trichomalopsis sarcophagae</name>
    <dbReference type="NCBI Taxonomy" id="543379"/>
    <lineage>
        <taxon>Eukaryota</taxon>
        <taxon>Metazoa</taxon>
        <taxon>Ecdysozoa</taxon>
        <taxon>Arthropoda</taxon>
        <taxon>Hexapoda</taxon>
        <taxon>Insecta</taxon>
        <taxon>Pterygota</taxon>
        <taxon>Neoptera</taxon>
        <taxon>Endopterygota</taxon>
        <taxon>Hymenoptera</taxon>
        <taxon>Apocrita</taxon>
        <taxon>Proctotrupomorpha</taxon>
        <taxon>Chalcidoidea</taxon>
        <taxon>Pteromalidae</taxon>
        <taxon>Pteromalinae</taxon>
        <taxon>Trichomalopsis</taxon>
    </lineage>
</organism>